<dbReference type="Proteomes" id="UP000250918">
    <property type="component" value="Unassembled WGS sequence"/>
</dbReference>
<dbReference type="EMBL" id="PQAP01000131">
    <property type="protein sequence ID" value="PWB70904.1"/>
    <property type="molecule type" value="Genomic_DNA"/>
</dbReference>
<feature type="non-terminal residue" evidence="1">
    <location>
        <position position="1"/>
    </location>
</feature>
<reference evidence="1 2" key="1">
    <citation type="journal article" date="2018" name="ISME J.">
        <title>A methanotrophic archaeon couples anaerobic oxidation of methane to Fe(III) reduction.</title>
        <authorList>
            <person name="Cai C."/>
            <person name="Leu A.O."/>
            <person name="Xie G.J."/>
            <person name="Guo J."/>
            <person name="Feng Y."/>
            <person name="Zhao J.X."/>
            <person name="Tyson G.W."/>
            <person name="Yuan Z."/>
            <person name="Hu S."/>
        </authorList>
    </citation>
    <scope>NUCLEOTIDE SEQUENCE [LARGE SCALE GENOMIC DNA]</scope>
    <source>
        <strain evidence="1">FeB_12</strain>
    </source>
</reference>
<evidence type="ECO:0000313" key="2">
    <source>
        <dbReference type="Proteomes" id="UP000250918"/>
    </source>
</evidence>
<evidence type="ECO:0000313" key="1">
    <source>
        <dbReference type="EMBL" id="PWB70904.1"/>
    </source>
</evidence>
<dbReference type="Gene3D" id="1.10.600.10">
    <property type="entry name" value="Farnesyl Diphosphate Synthase"/>
    <property type="match status" value="1"/>
</dbReference>
<protein>
    <recommendedName>
        <fullName evidence="3">Polyprenyl synthetase family protein</fullName>
    </recommendedName>
</protein>
<gene>
    <name evidence="1" type="ORF">C3F09_08495</name>
</gene>
<name>A0A855X5N4_9BACT</name>
<dbReference type="InterPro" id="IPR008949">
    <property type="entry name" value="Isoprenoid_synthase_dom_sf"/>
</dbReference>
<dbReference type="AlphaFoldDB" id="A0A855X5N4"/>
<organism evidence="1 2">
    <name type="scientific">candidate division GN15 bacterium</name>
    <dbReference type="NCBI Taxonomy" id="2072418"/>
    <lineage>
        <taxon>Bacteria</taxon>
        <taxon>candidate division GN15</taxon>
    </lineage>
</organism>
<dbReference type="SUPFAM" id="SSF48576">
    <property type="entry name" value="Terpenoid synthases"/>
    <property type="match status" value="1"/>
</dbReference>
<comment type="caution">
    <text evidence="1">The sequence shown here is derived from an EMBL/GenBank/DDBJ whole genome shotgun (WGS) entry which is preliminary data.</text>
</comment>
<proteinExistence type="predicted"/>
<accession>A0A855X5N4</accession>
<sequence length="97" mass="11216">PGNDVLNGKVTLPLIYSLKQVGEASSREMIERLRQKRDHDTFKRVYQFISENGGLDYAYRRADELCRQGLESIRPIEASPYYDYLAELVRFTSARVA</sequence>
<evidence type="ECO:0008006" key="3">
    <source>
        <dbReference type="Google" id="ProtNLM"/>
    </source>
</evidence>